<evidence type="ECO:0000313" key="3">
    <source>
        <dbReference type="EMBL" id="EJD36943.1"/>
    </source>
</evidence>
<gene>
    <name evidence="3" type="ORF">AURDEDRAFT_116979</name>
</gene>
<dbReference type="InParanoid" id="J0LGP7"/>
<dbReference type="eggNOG" id="ENOG502R1Y2">
    <property type="taxonomic scope" value="Eukaryota"/>
</dbReference>
<feature type="compositionally biased region" description="Polar residues" evidence="1">
    <location>
        <begin position="486"/>
        <end position="495"/>
    </location>
</feature>
<dbReference type="AlphaFoldDB" id="J0LGP7"/>
<accession>J0LGP7</accession>
<name>J0LGP7_AURST</name>
<protein>
    <recommendedName>
        <fullName evidence="5">Arrestin-like N-terminal domain-containing protein</fullName>
    </recommendedName>
</protein>
<sequence length="557" mass="60772">MFLVPLGLALSAALANADDGVPPCTVRAWVRADDLWPNAVSYGELKVKVTQPCTETVQSVVLRLRLDESAEQSKLFNTTASGEFWDWDGDVPSAEWTTTREQRTAWKIERTVFAAGGSGEEHTWGDGREFKFAVHTPNVNFPPAVHPLIFRRRNSDTESVAFSRGYRYGAFVGLSSPAGDVRFVEVPAGYTAFQPVTLRSAIDTKPHEVVVEAVSKDAPWACPHAKAKSPSQNPPEDDPKDEEKGISLRVVMPNGPTAVQGPLILDAWLLRDADNNIAGQDFTIAISLPNREDHRSAATTYTRSARLEPNIHPTFAAPAEEPAPDSRNTPRRLRVSPFQFEELHARMWATALLDRRARRTTCEAPLADALRVRVPDTFPRTTHQTGTDAPFAVGAALVVSVTERAGAAHTNPLHDFAVAHEAGWEFGPCDGAQHATRTYTARIPVAVVGRHLVDVAVPDYLEGRDASAPCIAVPPESACAFGDGGSRSTHSTRNSLAPPVGEAHRRRYSMESVDPKAGQYVGALWQSKMQRLEPKLVPLVYPEYARADQLMMGGVAS</sequence>
<reference evidence="4" key="1">
    <citation type="journal article" date="2012" name="Science">
        <title>The Paleozoic origin of enzymatic lignin decomposition reconstructed from 31 fungal genomes.</title>
        <authorList>
            <person name="Floudas D."/>
            <person name="Binder M."/>
            <person name="Riley R."/>
            <person name="Barry K."/>
            <person name="Blanchette R.A."/>
            <person name="Henrissat B."/>
            <person name="Martinez A.T."/>
            <person name="Otillar R."/>
            <person name="Spatafora J.W."/>
            <person name="Yadav J.S."/>
            <person name="Aerts A."/>
            <person name="Benoit I."/>
            <person name="Boyd A."/>
            <person name="Carlson A."/>
            <person name="Copeland A."/>
            <person name="Coutinho P.M."/>
            <person name="de Vries R.P."/>
            <person name="Ferreira P."/>
            <person name="Findley K."/>
            <person name="Foster B."/>
            <person name="Gaskell J."/>
            <person name="Glotzer D."/>
            <person name="Gorecki P."/>
            <person name="Heitman J."/>
            <person name="Hesse C."/>
            <person name="Hori C."/>
            <person name="Igarashi K."/>
            <person name="Jurgens J.A."/>
            <person name="Kallen N."/>
            <person name="Kersten P."/>
            <person name="Kohler A."/>
            <person name="Kuees U."/>
            <person name="Kumar T.K.A."/>
            <person name="Kuo A."/>
            <person name="LaButti K."/>
            <person name="Larrondo L.F."/>
            <person name="Lindquist E."/>
            <person name="Ling A."/>
            <person name="Lombard V."/>
            <person name="Lucas S."/>
            <person name="Lundell T."/>
            <person name="Martin R."/>
            <person name="McLaughlin D.J."/>
            <person name="Morgenstern I."/>
            <person name="Morin E."/>
            <person name="Murat C."/>
            <person name="Nagy L.G."/>
            <person name="Nolan M."/>
            <person name="Ohm R.A."/>
            <person name="Patyshakuliyeva A."/>
            <person name="Rokas A."/>
            <person name="Ruiz-Duenas F.J."/>
            <person name="Sabat G."/>
            <person name="Salamov A."/>
            <person name="Samejima M."/>
            <person name="Schmutz J."/>
            <person name="Slot J.C."/>
            <person name="St John F."/>
            <person name="Stenlid J."/>
            <person name="Sun H."/>
            <person name="Sun S."/>
            <person name="Syed K."/>
            <person name="Tsang A."/>
            <person name="Wiebenga A."/>
            <person name="Young D."/>
            <person name="Pisabarro A."/>
            <person name="Eastwood D.C."/>
            <person name="Martin F."/>
            <person name="Cullen D."/>
            <person name="Grigoriev I.V."/>
            <person name="Hibbett D.S."/>
        </authorList>
    </citation>
    <scope>NUCLEOTIDE SEQUENCE [LARGE SCALE GENOMIC DNA]</scope>
    <source>
        <strain evidence="4">TFB10046</strain>
    </source>
</reference>
<evidence type="ECO:0008006" key="5">
    <source>
        <dbReference type="Google" id="ProtNLM"/>
    </source>
</evidence>
<dbReference type="Proteomes" id="UP000006514">
    <property type="component" value="Unassembled WGS sequence"/>
</dbReference>
<keyword evidence="2" id="KW-0732">Signal</keyword>
<evidence type="ECO:0000256" key="1">
    <source>
        <dbReference type="SAM" id="MobiDB-lite"/>
    </source>
</evidence>
<proteinExistence type="predicted"/>
<feature type="region of interest" description="Disordered" evidence="1">
    <location>
        <begin position="482"/>
        <end position="507"/>
    </location>
</feature>
<evidence type="ECO:0000256" key="2">
    <source>
        <dbReference type="SAM" id="SignalP"/>
    </source>
</evidence>
<feature type="region of interest" description="Disordered" evidence="1">
    <location>
        <begin position="221"/>
        <end position="242"/>
    </location>
</feature>
<dbReference type="EMBL" id="JH687850">
    <property type="protein sequence ID" value="EJD36943.1"/>
    <property type="molecule type" value="Genomic_DNA"/>
</dbReference>
<dbReference type="KEGG" id="adl:AURDEDRAFT_116979"/>
<evidence type="ECO:0000313" key="4">
    <source>
        <dbReference type="Proteomes" id="UP000006514"/>
    </source>
</evidence>
<keyword evidence="4" id="KW-1185">Reference proteome</keyword>
<feature type="signal peptide" evidence="2">
    <location>
        <begin position="1"/>
        <end position="17"/>
    </location>
</feature>
<organism evidence="3 4">
    <name type="scientific">Auricularia subglabra (strain TFB-10046 / SS5)</name>
    <name type="common">White-rot fungus</name>
    <name type="synonym">Auricularia delicata (strain TFB10046)</name>
    <dbReference type="NCBI Taxonomy" id="717982"/>
    <lineage>
        <taxon>Eukaryota</taxon>
        <taxon>Fungi</taxon>
        <taxon>Dikarya</taxon>
        <taxon>Basidiomycota</taxon>
        <taxon>Agaricomycotina</taxon>
        <taxon>Agaricomycetes</taxon>
        <taxon>Auriculariales</taxon>
        <taxon>Auriculariaceae</taxon>
        <taxon>Auricularia</taxon>
    </lineage>
</organism>
<feature type="chain" id="PRO_5003735946" description="Arrestin-like N-terminal domain-containing protein" evidence="2">
    <location>
        <begin position="18"/>
        <end position="557"/>
    </location>
</feature>
<dbReference type="OrthoDB" id="2590241at2759"/>